<feature type="domain" description="HTH gntR-type" evidence="6">
    <location>
        <begin position="47"/>
        <end position="115"/>
    </location>
</feature>
<dbReference type="PRINTS" id="PR00035">
    <property type="entry name" value="HTHGNTR"/>
</dbReference>
<dbReference type="EMBL" id="FPJO01000004">
    <property type="protein sequence ID" value="SFX62940.1"/>
    <property type="molecule type" value="Genomic_DNA"/>
</dbReference>
<evidence type="ECO:0000256" key="3">
    <source>
        <dbReference type="ARBA" id="ARBA00023015"/>
    </source>
</evidence>
<dbReference type="Gene3D" id="3.90.1150.10">
    <property type="entry name" value="Aspartate Aminotransferase, domain 1"/>
    <property type="match status" value="1"/>
</dbReference>
<dbReference type="PROSITE" id="PS50949">
    <property type="entry name" value="HTH_GNTR"/>
    <property type="match status" value="1"/>
</dbReference>
<dbReference type="GO" id="GO:0003700">
    <property type="term" value="F:DNA-binding transcription factor activity"/>
    <property type="evidence" value="ECO:0007669"/>
    <property type="project" value="InterPro"/>
</dbReference>
<dbReference type="CDD" id="cd07377">
    <property type="entry name" value="WHTH_GntR"/>
    <property type="match status" value="1"/>
</dbReference>
<protein>
    <submittedName>
        <fullName evidence="7">Transcriptional regulator, GntR family</fullName>
    </submittedName>
</protein>
<evidence type="ECO:0000256" key="1">
    <source>
        <dbReference type="ARBA" id="ARBA00005384"/>
    </source>
</evidence>
<evidence type="ECO:0000313" key="8">
    <source>
        <dbReference type="Proteomes" id="UP000181909"/>
    </source>
</evidence>
<keyword evidence="4" id="KW-0238">DNA-binding</keyword>
<gene>
    <name evidence="7" type="ORF">SAMN02787144_1004363</name>
</gene>
<name>A0A1K1YNN9_STRAR</name>
<dbReference type="InterPro" id="IPR036390">
    <property type="entry name" value="WH_DNA-bd_sf"/>
</dbReference>
<dbReference type="InterPro" id="IPR004839">
    <property type="entry name" value="Aminotransferase_I/II_large"/>
</dbReference>
<dbReference type="SUPFAM" id="SSF46785">
    <property type="entry name" value="Winged helix' DNA-binding domain"/>
    <property type="match status" value="1"/>
</dbReference>
<sequence length="490" mass="52878">MEAGGVIWRVSRPSGPGFHSQIDYAGLVKISSHVVARMLGTWQEGPGPAHQRLSDRLRLLILDGRLSLGAALPSERDLAIALSTSRTTVGTAFRTLVEHGYLATQARTRATVRLPDDTTSEHPVGTDAETIDLSFAAPAAPVKILHAAFATALEQLPRHFERHGYDRYGTAELREAVAHWYQRRGLPTRPDHILITNGAQHALALLTRILLSPRDKVLIDHPTYPHAITTFTQARARLLPVAVTTSGWDTEQLQAAGQAANLAYLIPDFHNPTGMCMPTSVRQQLRLACPTVVDETMADLALDVPSPEPLALHMPAAISIGSVSKSVWGGLRIGWIRALPPLLERVEKARPTTDLGTPVVEQLATAVLLNEHQTQRPDTLQQLRSQRDTLRQALTEHLPNVHALQPAGGVTLWATFPGPVSSRLAAMAPDHGVTIAAGPRFGVGGAFERNVRLPYTLPPSQLTHAICRLAQAEQALGQGATGTHAPAPIA</sequence>
<evidence type="ECO:0000256" key="4">
    <source>
        <dbReference type="ARBA" id="ARBA00023125"/>
    </source>
</evidence>
<dbReference type="Proteomes" id="UP000181909">
    <property type="component" value="Unassembled WGS sequence"/>
</dbReference>
<evidence type="ECO:0000256" key="2">
    <source>
        <dbReference type="ARBA" id="ARBA00022898"/>
    </source>
</evidence>
<organism evidence="7 8">
    <name type="scientific">Streptomyces atratus</name>
    <dbReference type="NCBI Taxonomy" id="1893"/>
    <lineage>
        <taxon>Bacteria</taxon>
        <taxon>Bacillati</taxon>
        <taxon>Actinomycetota</taxon>
        <taxon>Actinomycetes</taxon>
        <taxon>Kitasatosporales</taxon>
        <taxon>Streptomycetaceae</taxon>
        <taxon>Streptomyces</taxon>
    </lineage>
</organism>
<dbReference type="GO" id="GO:0003677">
    <property type="term" value="F:DNA binding"/>
    <property type="evidence" value="ECO:0007669"/>
    <property type="project" value="UniProtKB-KW"/>
</dbReference>
<dbReference type="Gene3D" id="1.10.10.10">
    <property type="entry name" value="Winged helix-like DNA-binding domain superfamily/Winged helix DNA-binding domain"/>
    <property type="match status" value="1"/>
</dbReference>
<dbReference type="InterPro" id="IPR051446">
    <property type="entry name" value="HTH_trans_reg/aminotransferase"/>
</dbReference>
<dbReference type="SMART" id="SM00345">
    <property type="entry name" value="HTH_GNTR"/>
    <property type="match status" value="1"/>
</dbReference>
<reference evidence="7 8" key="1">
    <citation type="submission" date="2016-11" db="EMBL/GenBank/DDBJ databases">
        <authorList>
            <person name="Jaros S."/>
            <person name="Januszkiewicz K."/>
            <person name="Wedrychowicz H."/>
        </authorList>
    </citation>
    <scope>NUCLEOTIDE SEQUENCE [LARGE SCALE GENOMIC DNA]</scope>
    <source>
        <strain evidence="7 8">OK807</strain>
    </source>
</reference>
<evidence type="ECO:0000256" key="5">
    <source>
        <dbReference type="ARBA" id="ARBA00023163"/>
    </source>
</evidence>
<keyword evidence="2" id="KW-0663">Pyridoxal phosphate</keyword>
<keyword evidence="5" id="KW-0804">Transcription</keyword>
<accession>A0A1K1YNN9</accession>
<dbReference type="InterPro" id="IPR015421">
    <property type="entry name" value="PyrdxlP-dep_Trfase_major"/>
</dbReference>
<dbReference type="InterPro" id="IPR015424">
    <property type="entry name" value="PyrdxlP-dep_Trfase"/>
</dbReference>
<evidence type="ECO:0000259" key="6">
    <source>
        <dbReference type="PROSITE" id="PS50949"/>
    </source>
</evidence>
<dbReference type="Pfam" id="PF00392">
    <property type="entry name" value="GntR"/>
    <property type="match status" value="1"/>
</dbReference>
<dbReference type="STRING" id="1893.SAMN02787144_1004363"/>
<evidence type="ECO:0000313" key="7">
    <source>
        <dbReference type="EMBL" id="SFX62940.1"/>
    </source>
</evidence>
<comment type="similarity">
    <text evidence="1">In the C-terminal section; belongs to the class-I pyridoxal-phosphate-dependent aminotransferase family.</text>
</comment>
<dbReference type="AlphaFoldDB" id="A0A1K1YNN9"/>
<dbReference type="Gene3D" id="3.40.640.10">
    <property type="entry name" value="Type I PLP-dependent aspartate aminotransferase-like (Major domain)"/>
    <property type="match status" value="1"/>
</dbReference>
<dbReference type="PANTHER" id="PTHR46577:SF1">
    <property type="entry name" value="HTH-TYPE TRANSCRIPTIONAL REGULATORY PROTEIN GABR"/>
    <property type="match status" value="1"/>
</dbReference>
<keyword evidence="3" id="KW-0805">Transcription regulation</keyword>
<dbReference type="GO" id="GO:0030170">
    <property type="term" value="F:pyridoxal phosphate binding"/>
    <property type="evidence" value="ECO:0007669"/>
    <property type="project" value="InterPro"/>
</dbReference>
<dbReference type="InterPro" id="IPR000524">
    <property type="entry name" value="Tscrpt_reg_HTH_GntR"/>
</dbReference>
<proteinExistence type="inferred from homology"/>
<dbReference type="Pfam" id="PF00155">
    <property type="entry name" value="Aminotran_1_2"/>
    <property type="match status" value="1"/>
</dbReference>
<dbReference type="CDD" id="cd00609">
    <property type="entry name" value="AAT_like"/>
    <property type="match status" value="1"/>
</dbReference>
<dbReference type="SUPFAM" id="SSF53383">
    <property type="entry name" value="PLP-dependent transferases"/>
    <property type="match status" value="1"/>
</dbReference>
<dbReference type="InterPro" id="IPR015422">
    <property type="entry name" value="PyrdxlP-dep_Trfase_small"/>
</dbReference>
<dbReference type="InterPro" id="IPR036388">
    <property type="entry name" value="WH-like_DNA-bd_sf"/>
</dbReference>
<dbReference type="PANTHER" id="PTHR46577">
    <property type="entry name" value="HTH-TYPE TRANSCRIPTIONAL REGULATORY PROTEIN GABR"/>
    <property type="match status" value="1"/>
</dbReference>